<accession>A0A024UC02</accession>
<protein>
    <submittedName>
        <fullName evidence="2">Uncharacterized protein</fullName>
    </submittedName>
</protein>
<dbReference type="VEuPathDB" id="FungiDB:H310_04326"/>
<dbReference type="AlphaFoldDB" id="A0A024UC02"/>
<dbReference type="RefSeq" id="XP_008866862.1">
    <property type="nucleotide sequence ID" value="XM_008868640.1"/>
</dbReference>
<feature type="compositionally biased region" description="Basic residues" evidence="1">
    <location>
        <begin position="193"/>
        <end position="203"/>
    </location>
</feature>
<organism evidence="2">
    <name type="scientific">Aphanomyces invadans</name>
    <dbReference type="NCBI Taxonomy" id="157072"/>
    <lineage>
        <taxon>Eukaryota</taxon>
        <taxon>Sar</taxon>
        <taxon>Stramenopiles</taxon>
        <taxon>Oomycota</taxon>
        <taxon>Saprolegniomycetes</taxon>
        <taxon>Saprolegniales</taxon>
        <taxon>Verrucalvaceae</taxon>
        <taxon>Aphanomyces</taxon>
    </lineage>
</organism>
<dbReference type="GeneID" id="20081376"/>
<sequence length="235" mass="25803">MTTQIIPAHRHRTTISFPRRPVRSRPTTIEEALERKVPPHRLLLQHGMTAQSNLIHTTTSCELMADELVMKHAVLLARSSIVEGAAKAVEHVAPVVLESQAPNLTCVSTWAPGNSCLGIQARRHAERASAHLVDVKHIASVVGVQRGKRSATQRCTDCTLRKRLSSSGSPKQMNGKHNDSRSRPLQSGCKDGPRRRRRRRHVGITHLDVVAGNDDGEVASGQGNQGIHCMFVTEL</sequence>
<evidence type="ECO:0000256" key="1">
    <source>
        <dbReference type="SAM" id="MobiDB-lite"/>
    </source>
</evidence>
<proteinExistence type="predicted"/>
<dbReference type="EMBL" id="KI913958">
    <property type="protein sequence ID" value="ETW03906.1"/>
    <property type="molecule type" value="Genomic_DNA"/>
</dbReference>
<name>A0A024UC02_9STRA</name>
<evidence type="ECO:0000313" key="2">
    <source>
        <dbReference type="EMBL" id="ETW03906.1"/>
    </source>
</evidence>
<reference evidence="2" key="1">
    <citation type="submission" date="2013-12" db="EMBL/GenBank/DDBJ databases">
        <title>The Genome Sequence of Aphanomyces invadans NJM9701.</title>
        <authorList>
            <consortium name="The Broad Institute Genomics Platform"/>
            <person name="Russ C."/>
            <person name="Tyler B."/>
            <person name="van West P."/>
            <person name="Dieguez-Uribeondo J."/>
            <person name="Young S.K."/>
            <person name="Zeng Q."/>
            <person name="Gargeya S."/>
            <person name="Fitzgerald M."/>
            <person name="Abouelleil A."/>
            <person name="Alvarado L."/>
            <person name="Chapman S.B."/>
            <person name="Gainer-Dewar J."/>
            <person name="Goldberg J."/>
            <person name="Griggs A."/>
            <person name="Gujja S."/>
            <person name="Hansen M."/>
            <person name="Howarth C."/>
            <person name="Imamovic A."/>
            <person name="Ireland A."/>
            <person name="Larimer J."/>
            <person name="McCowan C."/>
            <person name="Murphy C."/>
            <person name="Pearson M."/>
            <person name="Poon T.W."/>
            <person name="Priest M."/>
            <person name="Roberts A."/>
            <person name="Saif S."/>
            <person name="Shea T."/>
            <person name="Sykes S."/>
            <person name="Wortman J."/>
            <person name="Nusbaum C."/>
            <person name="Birren B."/>
        </authorList>
    </citation>
    <scope>NUCLEOTIDE SEQUENCE [LARGE SCALE GENOMIC DNA]</scope>
    <source>
        <strain evidence="2">NJM9701</strain>
    </source>
</reference>
<gene>
    <name evidence="2" type="ORF">H310_04326</name>
</gene>
<feature type="region of interest" description="Disordered" evidence="1">
    <location>
        <begin position="161"/>
        <end position="205"/>
    </location>
</feature>